<organism evidence="1 2">
    <name type="scientific">Austropuccinia psidii MF-1</name>
    <dbReference type="NCBI Taxonomy" id="1389203"/>
    <lineage>
        <taxon>Eukaryota</taxon>
        <taxon>Fungi</taxon>
        <taxon>Dikarya</taxon>
        <taxon>Basidiomycota</taxon>
        <taxon>Pucciniomycotina</taxon>
        <taxon>Pucciniomycetes</taxon>
        <taxon>Pucciniales</taxon>
        <taxon>Sphaerophragmiaceae</taxon>
        <taxon>Austropuccinia</taxon>
    </lineage>
</organism>
<accession>A0A9Q3JPA0</accession>
<comment type="caution">
    <text evidence="1">The sequence shown here is derived from an EMBL/GenBank/DDBJ whole genome shotgun (WGS) entry which is preliminary data.</text>
</comment>
<dbReference type="OrthoDB" id="2516931at2759"/>
<evidence type="ECO:0000313" key="2">
    <source>
        <dbReference type="Proteomes" id="UP000765509"/>
    </source>
</evidence>
<protein>
    <submittedName>
        <fullName evidence="1">Uncharacterized protein</fullName>
    </submittedName>
</protein>
<dbReference type="Proteomes" id="UP000765509">
    <property type="component" value="Unassembled WGS sequence"/>
</dbReference>
<gene>
    <name evidence="1" type="ORF">O181_105546</name>
</gene>
<keyword evidence="2" id="KW-1185">Reference proteome</keyword>
<name>A0A9Q3JPA0_9BASI</name>
<dbReference type="EMBL" id="AVOT02078064">
    <property type="protein sequence ID" value="MBW0565831.1"/>
    <property type="molecule type" value="Genomic_DNA"/>
</dbReference>
<reference evidence="1" key="1">
    <citation type="submission" date="2021-03" db="EMBL/GenBank/DDBJ databases">
        <title>Draft genome sequence of rust myrtle Austropuccinia psidii MF-1, a brazilian biotype.</title>
        <authorList>
            <person name="Quecine M.C."/>
            <person name="Pachon D.M.R."/>
            <person name="Bonatelli M.L."/>
            <person name="Correr F.H."/>
            <person name="Franceschini L.M."/>
            <person name="Leite T.F."/>
            <person name="Margarido G.R.A."/>
            <person name="Almeida C.A."/>
            <person name="Ferrarezi J.A."/>
            <person name="Labate C.A."/>
        </authorList>
    </citation>
    <scope>NUCLEOTIDE SEQUENCE</scope>
    <source>
        <strain evidence="1">MF-1</strain>
    </source>
</reference>
<evidence type="ECO:0000313" key="1">
    <source>
        <dbReference type="EMBL" id="MBW0565831.1"/>
    </source>
</evidence>
<proteinExistence type="predicted"/>
<sequence length="122" mass="14391">MSKFCQRQRIEVFKDQKTDNKEKSLHKNLEFNDKTYFALLKYLKQSHPDLRDYSMLPHPDNSLVLRKFARNLKSINRPTGLKLSMEAPNDFVKFKSRLNEQFGRIKSILDLSVPKMNSGPFI</sequence>
<dbReference type="AlphaFoldDB" id="A0A9Q3JPA0"/>